<sequence length="71" mass="7844">MMKSWIRPGGHHHLAGRSAPPVRGAHQALSDDALERAGEHRAHLAPLVRWEEVYHAVDRLGGVHGVERGED</sequence>
<protein>
    <submittedName>
        <fullName evidence="2">Uncharacterized protein</fullName>
    </submittedName>
</protein>
<accession>A0A6J4NYQ4</accession>
<evidence type="ECO:0000256" key="1">
    <source>
        <dbReference type="SAM" id="MobiDB-lite"/>
    </source>
</evidence>
<proteinExistence type="predicted"/>
<dbReference type="AlphaFoldDB" id="A0A6J4NYQ4"/>
<evidence type="ECO:0000313" key="2">
    <source>
        <dbReference type="EMBL" id="CAA9395527.1"/>
    </source>
</evidence>
<name>A0A6J4NYQ4_9ACTN</name>
<feature type="region of interest" description="Disordered" evidence="1">
    <location>
        <begin position="1"/>
        <end position="34"/>
    </location>
</feature>
<organism evidence="2">
    <name type="scientific">uncultured Rubrobacteraceae bacterium</name>
    <dbReference type="NCBI Taxonomy" id="349277"/>
    <lineage>
        <taxon>Bacteria</taxon>
        <taxon>Bacillati</taxon>
        <taxon>Actinomycetota</taxon>
        <taxon>Rubrobacteria</taxon>
        <taxon>Rubrobacterales</taxon>
        <taxon>Rubrobacteraceae</taxon>
        <taxon>environmental samples</taxon>
    </lineage>
</organism>
<dbReference type="EMBL" id="CADCUV010000040">
    <property type="protein sequence ID" value="CAA9395527.1"/>
    <property type="molecule type" value="Genomic_DNA"/>
</dbReference>
<reference evidence="2" key="1">
    <citation type="submission" date="2020-02" db="EMBL/GenBank/DDBJ databases">
        <authorList>
            <person name="Meier V. D."/>
        </authorList>
    </citation>
    <scope>NUCLEOTIDE SEQUENCE</scope>
    <source>
        <strain evidence="2">AVDCRST_MAG22</strain>
    </source>
</reference>
<gene>
    <name evidence="2" type="ORF">AVDCRST_MAG22-861</name>
</gene>